<dbReference type="EMBL" id="BJXU01000206">
    <property type="protein sequence ID" value="GEN26314.1"/>
    <property type="molecule type" value="Genomic_DNA"/>
</dbReference>
<dbReference type="NCBIfam" id="NF033827">
    <property type="entry name" value="CDF_efflux_DmeF"/>
    <property type="match status" value="1"/>
</dbReference>
<keyword evidence="4" id="KW-0862">Zinc</keyword>
<dbReference type="STRING" id="44933.SAMN05660971_04227"/>
<feature type="region of interest" description="Disordered" evidence="8">
    <location>
        <begin position="155"/>
        <end position="182"/>
    </location>
</feature>
<dbReference type="InterPro" id="IPR045316">
    <property type="entry name" value="Msc2-like"/>
</dbReference>
<keyword evidence="14" id="KW-1185">Reference proteome</keyword>
<evidence type="ECO:0000256" key="3">
    <source>
        <dbReference type="ARBA" id="ARBA00022692"/>
    </source>
</evidence>
<keyword evidence="4" id="KW-0864">Zinc transport</keyword>
<keyword evidence="3 9" id="KW-0812">Transmembrane</keyword>
<feature type="transmembrane region" description="Helical" evidence="9">
    <location>
        <begin position="218"/>
        <end position="238"/>
    </location>
</feature>
<evidence type="ECO:0000313" key="12">
    <source>
        <dbReference type="EMBL" id="SHM91040.1"/>
    </source>
</evidence>
<dbReference type="PANTHER" id="PTHR45755">
    <property type="match status" value="1"/>
</dbReference>
<evidence type="ECO:0000313" key="11">
    <source>
        <dbReference type="EMBL" id="GEN26314.1"/>
    </source>
</evidence>
<keyword evidence="6" id="KW-0406">Ion transport</keyword>
<feature type="domain" description="Cation efflux protein transmembrane" evidence="10">
    <location>
        <begin position="28"/>
        <end position="249"/>
    </location>
</feature>
<dbReference type="AlphaFoldDB" id="A0A1M7MKR2"/>
<dbReference type="InterPro" id="IPR027469">
    <property type="entry name" value="Cation_efflux_TMD_sf"/>
</dbReference>
<evidence type="ECO:0000256" key="8">
    <source>
        <dbReference type="SAM" id="MobiDB-lite"/>
    </source>
</evidence>
<dbReference type="Gene3D" id="1.20.1510.10">
    <property type="entry name" value="Cation efflux protein transmembrane domain"/>
    <property type="match status" value="1"/>
</dbReference>
<dbReference type="GO" id="GO:0016020">
    <property type="term" value="C:membrane"/>
    <property type="evidence" value="ECO:0007669"/>
    <property type="project" value="UniProtKB-SubCell"/>
</dbReference>
<gene>
    <name evidence="11" type="ORF">HCU01_42630</name>
    <name evidence="12" type="ORF">SAMN05660971_04227</name>
</gene>
<dbReference type="OrthoDB" id="271709at2"/>
<accession>A0A1M7MKR2</accession>
<feature type="compositionally biased region" description="Basic and acidic residues" evidence="8">
    <location>
        <begin position="165"/>
        <end position="177"/>
    </location>
</feature>
<feature type="transmembrane region" description="Helical" evidence="9">
    <location>
        <begin position="52"/>
        <end position="74"/>
    </location>
</feature>
<dbReference type="InterPro" id="IPR002524">
    <property type="entry name" value="Cation_efflux"/>
</dbReference>
<dbReference type="Proteomes" id="UP000321726">
    <property type="component" value="Unassembled WGS sequence"/>
</dbReference>
<dbReference type="GO" id="GO:0005385">
    <property type="term" value="F:zinc ion transmembrane transporter activity"/>
    <property type="evidence" value="ECO:0007669"/>
    <property type="project" value="InterPro"/>
</dbReference>
<feature type="transmembrane region" description="Helical" evidence="9">
    <location>
        <begin position="27"/>
        <end position="46"/>
    </location>
</feature>
<sequence>MHQQRLSAWQHDHVFGQDQKQSGETRTLIIVGLTLTMMVWEILAGIHYGSMALLADGLHMGSHAVALGIAAFAYRYARRNAGSARFSFGTGKVNALGGFAGAILLVGFALFMVFESVARFVEPVAISFNGAIAVAVIGLVVNGVSAWILGGGDHHHDHGHHHHSHEFNHQNHEFGHHGHEHHQHHDHNRRAAYFHVLADALTSLLAIVALLAGKYAGWAWLDPIMGIVGAVLVTRWAWQLLKDTSKVLLDRQCSELEQEVRRAVEDEDARITDLHLWAIGPNVYAAIIALVAHHPESPEVYRRRIQAQCPNLAHITIEPQRCNGAWSNGV</sequence>
<evidence type="ECO:0000256" key="2">
    <source>
        <dbReference type="ARBA" id="ARBA00022448"/>
    </source>
</evidence>
<evidence type="ECO:0000313" key="13">
    <source>
        <dbReference type="Proteomes" id="UP000184123"/>
    </source>
</evidence>
<keyword evidence="7 9" id="KW-0472">Membrane</keyword>
<evidence type="ECO:0000256" key="6">
    <source>
        <dbReference type="ARBA" id="ARBA00023065"/>
    </source>
</evidence>
<evidence type="ECO:0000256" key="5">
    <source>
        <dbReference type="ARBA" id="ARBA00022989"/>
    </source>
</evidence>
<dbReference type="Proteomes" id="UP000184123">
    <property type="component" value="Unassembled WGS sequence"/>
</dbReference>
<name>A0A1M7MKR2_9GAMM</name>
<dbReference type="NCBIfam" id="TIGR01297">
    <property type="entry name" value="CDF"/>
    <property type="match status" value="1"/>
</dbReference>
<evidence type="ECO:0000256" key="7">
    <source>
        <dbReference type="ARBA" id="ARBA00023136"/>
    </source>
</evidence>
<evidence type="ECO:0000313" key="14">
    <source>
        <dbReference type="Proteomes" id="UP000321726"/>
    </source>
</evidence>
<keyword evidence="5 9" id="KW-1133">Transmembrane helix</keyword>
<comment type="subcellular location">
    <subcellularLocation>
        <location evidence="1">Membrane</location>
        <topology evidence="1">Multi-pass membrane protein</topology>
    </subcellularLocation>
</comment>
<evidence type="ECO:0000256" key="4">
    <source>
        <dbReference type="ARBA" id="ARBA00022906"/>
    </source>
</evidence>
<protein>
    <submittedName>
        <fullName evidence="12">Cation diffusion facilitator family transporter</fullName>
    </submittedName>
    <submittedName>
        <fullName evidence="11">Cation transporter</fullName>
    </submittedName>
</protein>
<evidence type="ECO:0000259" key="10">
    <source>
        <dbReference type="Pfam" id="PF01545"/>
    </source>
</evidence>
<proteinExistence type="predicted"/>
<evidence type="ECO:0000256" key="9">
    <source>
        <dbReference type="SAM" id="Phobius"/>
    </source>
</evidence>
<dbReference type="GO" id="GO:0006882">
    <property type="term" value="P:intracellular zinc ion homeostasis"/>
    <property type="evidence" value="ECO:0007669"/>
    <property type="project" value="InterPro"/>
</dbReference>
<dbReference type="EMBL" id="FRCA01000018">
    <property type="protein sequence ID" value="SHM91040.1"/>
    <property type="molecule type" value="Genomic_DNA"/>
</dbReference>
<dbReference type="SUPFAM" id="SSF161111">
    <property type="entry name" value="Cation efflux protein transmembrane domain-like"/>
    <property type="match status" value="1"/>
</dbReference>
<feature type="transmembrane region" description="Helical" evidence="9">
    <location>
        <begin position="95"/>
        <end position="114"/>
    </location>
</feature>
<dbReference type="Pfam" id="PF01545">
    <property type="entry name" value="Cation_efflux"/>
    <property type="match status" value="1"/>
</dbReference>
<dbReference type="InterPro" id="IPR058533">
    <property type="entry name" value="Cation_efflux_TM"/>
</dbReference>
<feature type="transmembrane region" description="Helical" evidence="9">
    <location>
        <begin position="126"/>
        <end position="149"/>
    </location>
</feature>
<reference evidence="12 13" key="1">
    <citation type="submission" date="2016-11" db="EMBL/GenBank/DDBJ databases">
        <authorList>
            <person name="Jaros S."/>
            <person name="Januszkiewicz K."/>
            <person name="Wedrychowicz H."/>
        </authorList>
    </citation>
    <scope>NUCLEOTIDE SEQUENCE [LARGE SCALE GENOMIC DNA]</scope>
    <source>
        <strain evidence="12 13">DSM 4740</strain>
    </source>
</reference>
<dbReference type="PANTHER" id="PTHR45755:SF4">
    <property type="entry name" value="ZINC TRANSPORTER 7"/>
    <property type="match status" value="1"/>
</dbReference>
<organism evidence="12 13">
    <name type="scientific">Halomonas cupida</name>
    <dbReference type="NCBI Taxonomy" id="44933"/>
    <lineage>
        <taxon>Bacteria</taxon>
        <taxon>Pseudomonadati</taxon>
        <taxon>Pseudomonadota</taxon>
        <taxon>Gammaproteobacteria</taxon>
        <taxon>Oceanospirillales</taxon>
        <taxon>Halomonadaceae</taxon>
        <taxon>Halomonas</taxon>
    </lineage>
</organism>
<keyword evidence="2" id="KW-0813">Transport</keyword>
<evidence type="ECO:0000256" key="1">
    <source>
        <dbReference type="ARBA" id="ARBA00004141"/>
    </source>
</evidence>
<dbReference type="RefSeq" id="WP_073437201.1">
    <property type="nucleotide sequence ID" value="NZ_BJXU01000206.1"/>
</dbReference>
<feature type="transmembrane region" description="Helical" evidence="9">
    <location>
        <begin position="192"/>
        <end position="212"/>
    </location>
</feature>
<reference evidence="11 14" key="2">
    <citation type="submission" date="2019-07" db="EMBL/GenBank/DDBJ databases">
        <title>Whole genome shotgun sequence of Halomonas cupida NBRC 102219.</title>
        <authorList>
            <person name="Hosoyama A."/>
            <person name="Uohara A."/>
            <person name="Ohji S."/>
            <person name="Ichikawa N."/>
        </authorList>
    </citation>
    <scope>NUCLEOTIDE SEQUENCE [LARGE SCALE GENOMIC DNA]</scope>
    <source>
        <strain evidence="11 14">NBRC 102219</strain>
    </source>
</reference>